<dbReference type="AlphaFoldDB" id="A0A150SA66"/>
<feature type="region of interest" description="Disordered" evidence="1">
    <location>
        <begin position="219"/>
        <end position="241"/>
    </location>
</feature>
<evidence type="ECO:0000313" key="2">
    <source>
        <dbReference type="EMBL" id="KYF89290.1"/>
    </source>
</evidence>
<dbReference type="Proteomes" id="UP000075515">
    <property type="component" value="Unassembled WGS sequence"/>
</dbReference>
<reference evidence="2 3" key="1">
    <citation type="submission" date="2014-02" db="EMBL/GenBank/DDBJ databases">
        <title>The small core and large imbalanced accessory genome model reveals a collaborative survival strategy of Sorangium cellulosum strains in nature.</title>
        <authorList>
            <person name="Han K."/>
            <person name="Peng R."/>
            <person name="Blom J."/>
            <person name="Li Y.-Z."/>
        </authorList>
    </citation>
    <scope>NUCLEOTIDE SEQUENCE [LARGE SCALE GENOMIC DNA]</scope>
    <source>
        <strain evidence="2 3">So0149</strain>
    </source>
</reference>
<proteinExistence type="predicted"/>
<evidence type="ECO:0000313" key="3">
    <source>
        <dbReference type="Proteomes" id="UP000075515"/>
    </source>
</evidence>
<organism evidence="2 3">
    <name type="scientific">Sorangium cellulosum</name>
    <name type="common">Polyangium cellulosum</name>
    <dbReference type="NCBI Taxonomy" id="56"/>
    <lineage>
        <taxon>Bacteria</taxon>
        <taxon>Pseudomonadati</taxon>
        <taxon>Myxococcota</taxon>
        <taxon>Polyangia</taxon>
        <taxon>Polyangiales</taxon>
        <taxon>Polyangiaceae</taxon>
        <taxon>Sorangium</taxon>
    </lineage>
</organism>
<gene>
    <name evidence="2" type="ORF">BE18_22925</name>
</gene>
<feature type="compositionally biased region" description="Low complexity" evidence="1">
    <location>
        <begin position="226"/>
        <end position="240"/>
    </location>
</feature>
<evidence type="ECO:0000256" key="1">
    <source>
        <dbReference type="SAM" id="MobiDB-lite"/>
    </source>
</evidence>
<accession>A0A150SA66</accession>
<name>A0A150SA66_SORCE</name>
<comment type="caution">
    <text evidence="2">The sequence shown here is derived from an EMBL/GenBank/DDBJ whole genome shotgun (WGS) entry which is preliminary data.</text>
</comment>
<sequence>MASPICLVNGSSTLNGVDVPAGATVTIALADIAGVKSWSISCINTDELLSAATVTAGLTIDHVAKTATFTAPAAGSALIFLSKVNNGLDANGRPDPSLTTTFGVFVLTATGYRVGAFDEKLEGSSQFGWISKFNPLIRGVVVNPASAGAGLAFSSGAYNVGQNADGSIVVNADDIQLKPAYQSLLDNATVNATANALVRRDGSGGSAFASVTTPTIKPADTGASAGTTLSVTGSNTTTGSPGAVTIRSGVASSPSSGQGSGNVTIQSFDKDSAFQTGAVQVFSGSNFVGPSGAVFLETGTAGTSSGLIYLHSGVASGVGNKSGDIFVVPGSAGSGATRGNIVLIDTATPSQTVANGQGVIGIGNVTSIPTSNPVGGGCLYAQTGSLRWRGSSGTVTTIAPAEPHCPKCGSDFALEFENAAWGDELTICLPCMLGSLEKLGIDMGFAIRRRLNPEVTAEQRKQPAEMPQ</sequence>
<dbReference type="EMBL" id="JEMC01002261">
    <property type="protein sequence ID" value="KYF89290.1"/>
    <property type="molecule type" value="Genomic_DNA"/>
</dbReference>
<protein>
    <submittedName>
        <fullName evidence="2">Uncharacterized protein</fullName>
    </submittedName>
</protein>